<dbReference type="InterPro" id="IPR013784">
    <property type="entry name" value="Carb-bd-like_fold"/>
</dbReference>
<feature type="domain" description="CBM20" evidence="12">
    <location>
        <begin position="1"/>
        <end position="101"/>
    </location>
</feature>
<gene>
    <name evidence="13" type="ORF">GCM10023331_04830</name>
</gene>
<dbReference type="InterPro" id="IPR017853">
    <property type="entry name" value="GH"/>
</dbReference>
<dbReference type="Proteomes" id="UP001500298">
    <property type="component" value="Unassembled WGS sequence"/>
</dbReference>
<dbReference type="Pfam" id="PF02446">
    <property type="entry name" value="Glyco_hydro_77"/>
    <property type="match status" value="1"/>
</dbReference>
<evidence type="ECO:0000313" key="13">
    <source>
        <dbReference type="EMBL" id="GAA4823386.1"/>
    </source>
</evidence>
<comment type="catalytic activity">
    <reaction evidence="1">
        <text>Transfers a segment of a (1-&gt;4)-alpha-D-glucan to a new position in an acceptor, which may be glucose or a (1-&gt;4)-alpha-D-glucan.</text>
        <dbReference type="EC" id="2.4.1.25"/>
    </reaction>
</comment>
<dbReference type="EMBL" id="BAABJX010000009">
    <property type="protein sequence ID" value="GAA4823386.1"/>
    <property type="molecule type" value="Genomic_DNA"/>
</dbReference>
<evidence type="ECO:0000256" key="11">
    <source>
        <dbReference type="ARBA" id="ARBA00031501"/>
    </source>
</evidence>
<sequence length="917" mass="106811">MKVRFKVNYFTQWGQRLYIVGSVAKMGKSDVNKAIPMEALPNGNWEAEVDLKGSRVKQLEYRYVLKDEYSGNVVAEEHGEDRTLDINKEFDLIKVEDSWRSTGELSNVFTSSAFSRAIFGGKRTSTKQKKISLSKTQKEMVYRFEVMVPRIVEGYEVRVVGNIPALGNWDLAKGVKMSCEEGSLTWYASLKLKVQHAHLKYKFVIVNSKTGEVANYEQGEDRYLYVEAAGEDHVMQVVSGGYFRYEAAPWKGVGVALPVFSLRTHQGLGVGEFLDIKLLVDWAKHTGMRLVQILPVNDTIATHTWVDSYPYAAISVYALHPIYINLEQTGKLKSKKRMTELSKKKKELNALESVDYDAVMDFKMAYLQELWEEKKASFYKDAKAKEFLKEHEGWLKPYAVFSYQRELYGTPDFTQWKSMKKYTKTGVDKLFSDKETKDKINFYVFVQYHLHLQLLEAAEYARANQVVLKGDIPIGIYRHSADAWSEPRLYNMDGQAGAPPDDFAVNGQNWGFPTYNWEEMRKDGYQWWVSRMTHLSQYFDAFRIDHILGFFRIWEIPLDSVQGLLGQFRPAIPLHVDEFRNRGMHFDRDRLCKPYIREHFLGELFGENTAEVKDTFLNEYAPGCFEFKDKFDSQRKIQDYFAKKQPKSEDEQAKNDAIRDALYHLHNEVILIPALGYEDGMHYVPRVTADKSRTFRELGEFDRHIIWELYIDYFFHRQEGLWAEQAMEKLPAITNATDMLICGEDLGMVPACVPGVMDALNILSLEIQRMPKDIEKEFAHPNDYPYMSVGSPSTHDMSTVRGWWEENQEETQRFYNHMMGHWGGAPFFCDPWVAEEIFNMHLYSPSMWAIFPLQDIMAIDGELRRESAEDERINIPAIKHHYWKYRFHINLEDLMKENGFNDRLRDMITKAGRNTPF</sequence>
<dbReference type="SMART" id="SM01065">
    <property type="entry name" value="CBM_2"/>
    <property type="match status" value="2"/>
</dbReference>
<dbReference type="InterPro" id="IPR003385">
    <property type="entry name" value="Glyco_hydro_77"/>
</dbReference>
<keyword evidence="8" id="KW-0808">Transferase</keyword>
<dbReference type="InterPro" id="IPR002044">
    <property type="entry name" value="CBM20"/>
</dbReference>
<comment type="similarity">
    <text evidence="3">Belongs to the disproportionating enzyme family.</text>
</comment>
<feature type="domain" description="CBM20" evidence="12">
    <location>
        <begin position="134"/>
        <end position="252"/>
    </location>
</feature>
<dbReference type="PANTHER" id="PTHR32518">
    <property type="match status" value="1"/>
</dbReference>
<dbReference type="PROSITE" id="PS51166">
    <property type="entry name" value="CBM20"/>
    <property type="match status" value="2"/>
</dbReference>
<name>A0ABP9CZC2_9BACT</name>
<dbReference type="RefSeq" id="WP_345368900.1">
    <property type="nucleotide sequence ID" value="NZ_BAABJX010000009.1"/>
</dbReference>
<keyword evidence="7" id="KW-0328">Glycosyltransferase</keyword>
<evidence type="ECO:0000256" key="4">
    <source>
        <dbReference type="ARBA" id="ARBA00012560"/>
    </source>
</evidence>
<comment type="caution">
    <text evidence="13">The sequence shown here is derived from an EMBL/GenBank/DDBJ whole genome shotgun (WGS) entry which is preliminary data.</text>
</comment>
<keyword evidence="6" id="KW-0963">Cytoplasm</keyword>
<keyword evidence="14" id="KW-1185">Reference proteome</keyword>
<evidence type="ECO:0000256" key="2">
    <source>
        <dbReference type="ARBA" id="ARBA00004496"/>
    </source>
</evidence>
<dbReference type="Gene3D" id="3.20.20.80">
    <property type="entry name" value="Glycosidases"/>
    <property type="match status" value="2"/>
</dbReference>
<evidence type="ECO:0000256" key="1">
    <source>
        <dbReference type="ARBA" id="ARBA00000439"/>
    </source>
</evidence>
<dbReference type="SUPFAM" id="SSF51445">
    <property type="entry name" value="(Trans)glycosidases"/>
    <property type="match status" value="1"/>
</dbReference>
<dbReference type="PANTHER" id="PTHR32518:SF3">
    <property type="entry name" value="4-ALPHA-GLUCANOTRANSFERASE"/>
    <property type="match status" value="1"/>
</dbReference>
<protein>
    <recommendedName>
        <fullName evidence="5">4-alpha-glucanotransferase</fullName>
        <ecNumber evidence="4">2.4.1.25</ecNumber>
    </recommendedName>
    <alternativeName>
        <fullName evidence="10">Amylomaltase</fullName>
    </alternativeName>
    <alternativeName>
        <fullName evidence="11">Disproportionating enzyme</fullName>
    </alternativeName>
</protein>
<dbReference type="CDD" id="cd05467">
    <property type="entry name" value="CBM20"/>
    <property type="match status" value="1"/>
</dbReference>
<evidence type="ECO:0000313" key="14">
    <source>
        <dbReference type="Proteomes" id="UP001500298"/>
    </source>
</evidence>
<organism evidence="13 14">
    <name type="scientific">Algivirga pacifica</name>
    <dbReference type="NCBI Taxonomy" id="1162670"/>
    <lineage>
        <taxon>Bacteria</taxon>
        <taxon>Pseudomonadati</taxon>
        <taxon>Bacteroidota</taxon>
        <taxon>Cytophagia</taxon>
        <taxon>Cytophagales</taxon>
        <taxon>Flammeovirgaceae</taxon>
        <taxon>Algivirga</taxon>
    </lineage>
</organism>
<dbReference type="Pfam" id="PF00686">
    <property type="entry name" value="CBM_20"/>
    <property type="match status" value="2"/>
</dbReference>
<comment type="subcellular location">
    <subcellularLocation>
        <location evidence="2">Cytoplasm</location>
    </subcellularLocation>
</comment>
<dbReference type="SUPFAM" id="SSF49452">
    <property type="entry name" value="Starch-binding domain-like"/>
    <property type="match status" value="2"/>
</dbReference>
<evidence type="ECO:0000256" key="9">
    <source>
        <dbReference type="ARBA" id="ARBA00023277"/>
    </source>
</evidence>
<dbReference type="EC" id="2.4.1.25" evidence="4"/>
<proteinExistence type="inferred from homology"/>
<accession>A0ABP9CZC2</accession>
<dbReference type="Gene3D" id="2.60.40.10">
    <property type="entry name" value="Immunoglobulins"/>
    <property type="match status" value="2"/>
</dbReference>
<keyword evidence="9" id="KW-0119">Carbohydrate metabolism</keyword>
<evidence type="ECO:0000259" key="12">
    <source>
        <dbReference type="PROSITE" id="PS51166"/>
    </source>
</evidence>
<evidence type="ECO:0000256" key="10">
    <source>
        <dbReference type="ARBA" id="ARBA00031423"/>
    </source>
</evidence>
<dbReference type="InterPro" id="IPR013783">
    <property type="entry name" value="Ig-like_fold"/>
</dbReference>
<evidence type="ECO:0000256" key="5">
    <source>
        <dbReference type="ARBA" id="ARBA00020295"/>
    </source>
</evidence>
<evidence type="ECO:0000256" key="8">
    <source>
        <dbReference type="ARBA" id="ARBA00022679"/>
    </source>
</evidence>
<evidence type="ECO:0000256" key="6">
    <source>
        <dbReference type="ARBA" id="ARBA00022490"/>
    </source>
</evidence>
<evidence type="ECO:0000256" key="7">
    <source>
        <dbReference type="ARBA" id="ARBA00022676"/>
    </source>
</evidence>
<evidence type="ECO:0000256" key="3">
    <source>
        <dbReference type="ARBA" id="ARBA00005684"/>
    </source>
</evidence>
<reference evidence="14" key="1">
    <citation type="journal article" date="2019" name="Int. J. Syst. Evol. Microbiol.">
        <title>The Global Catalogue of Microorganisms (GCM) 10K type strain sequencing project: providing services to taxonomists for standard genome sequencing and annotation.</title>
        <authorList>
            <consortium name="The Broad Institute Genomics Platform"/>
            <consortium name="The Broad Institute Genome Sequencing Center for Infectious Disease"/>
            <person name="Wu L."/>
            <person name="Ma J."/>
        </authorList>
    </citation>
    <scope>NUCLEOTIDE SEQUENCE [LARGE SCALE GENOMIC DNA]</scope>
    <source>
        <strain evidence="14">JCM 18326</strain>
    </source>
</reference>